<protein>
    <submittedName>
        <fullName evidence="1">Uncharacterized protein</fullName>
    </submittedName>
</protein>
<name>A0ABP0W320_9BRYO</name>
<evidence type="ECO:0000313" key="2">
    <source>
        <dbReference type="Proteomes" id="UP001497444"/>
    </source>
</evidence>
<sequence length="84" mass="9402">MHLKRYHAASSHLDHVSQGADGIKLWSGATDSAAQLNDRPPEAHDTGRKLVLDLHTAYCKCPDTWSKTDFGTADSDKYPWEQFC</sequence>
<dbReference type="Proteomes" id="UP001497444">
    <property type="component" value="Chromosome 13"/>
</dbReference>
<gene>
    <name evidence="1" type="ORF">CSSPJE1EN1_LOCUS6663</name>
</gene>
<proteinExistence type="predicted"/>
<reference evidence="1" key="1">
    <citation type="submission" date="2024-02" db="EMBL/GenBank/DDBJ databases">
        <authorList>
            <consortium name="ELIXIR-Norway"/>
            <consortium name="Elixir Norway"/>
        </authorList>
    </citation>
    <scope>NUCLEOTIDE SEQUENCE</scope>
</reference>
<organism evidence="1 2">
    <name type="scientific">Sphagnum jensenii</name>
    <dbReference type="NCBI Taxonomy" id="128206"/>
    <lineage>
        <taxon>Eukaryota</taxon>
        <taxon>Viridiplantae</taxon>
        <taxon>Streptophyta</taxon>
        <taxon>Embryophyta</taxon>
        <taxon>Bryophyta</taxon>
        <taxon>Sphagnophytina</taxon>
        <taxon>Sphagnopsida</taxon>
        <taxon>Sphagnales</taxon>
        <taxon>Sphagnaceae</taxon>
        <taxon>Sphagnum</taxon>
    </lineage>
</organism>
<evidence type="ECO:0000313" key="1">
    <source>
        <dbReference type="EMBL" id="CAK9261185.1"/>
    </source>
</evidence>
<dbReference type="EMBL" id="OZ020108">
    <property type="protein sequence ID" value="CAK9261185.1"/>
    <property type="molecule type" value="Genomic_DNA"/>
</dbReference>
<accession>A0ABP0W320</accession>
<keyword evidence="2" id="KW-1185">Reference proteome</keyword>